<dbReference type="EMBL" id="JAWWNJ010000003">
    <property type="protein sequence ID" value="KAK7059306.1"/>
    <property type="molecule type" value="Genomic_DNA"/>
</dbReference>
<reference evidence="2 3" key="1">
    <citation type="journal article" date="2024" name="J Genomics">
        <title>Draft genome sequencing and assembly of Favolaschia claudopus CIRM-BRFM 2984 isolated from oak limbs.</title>
        <authorList>
            <person name="Navarro D."/>
            <person name="Drula E."/>
            <person name="Chaduli D."/>
            <person name="Cazenave R."/>
            <person name="Ahrendt S."/>
            <person name="Wang J."/>
            <person name="Lipzen A."/>
            <person name="Daum C."/>
            <person name="Barry K."/>
            <person name="Grigoriev I.V."/>
            <person name="Favel A."/>
            <person name="Rosso M.N."/>
            <person name="Martin F."/>
        </authorList>
    </citation>
    <scope>NUCLEOTIDE SEQUENCE [LARGE SCALE GENOMIC DNA]</scope>
    <source>
        <strain evidence="2 3">CIRM-BRFM 2984</strain>
    </source>
</reference>
<name>A0AAW0E774_9AGAR</name>
<organism evidence="2 3">
    <name type="scientific">Favolaschia claudopus</name>
    <dbReference type="NCBI Taxonomy" id="2862362"/>
    <lineage>
        <taxon>Eukaryota</taxon>
        <taxon>Fungi</taxon>
        <taxon>Dikarya</taxon>
        <taxon>Basidiomycota</taxon>
        <taxon>Agaricomycotina</taxon>
        <taxon>Agaricomycetes</taxon>
        <taxon>Agaricomycetidae</taxon>
        <taxon>Agaricales</taxon>
        <taxon>Marasmiineae</taxon>
        <taxon>Mycenaceae</taxon>
        <taxon>Favolaschia</taxon>
    </lineage>
</organism>
<keyword evidence="3" id="KW-1185">Reference proteome</keyword>
<feature type="region of interest" description="Disordered" evidence="1">
    <location>
        <begin position="1"/>
        <end position="67"/>
    </location>
</feature>
<comment type="caution">
    <text evidence="2">The sequence shown here is derived from an EMBL/GenBank/DDBJ whole genome shotgun (WGS) entry which is preliminary data.</text>
</comment>
<dbReference type="Proteomes" id="UP001362999">
    <property type="component" value="Unassembled WGS sequence"/>
</dbReference>
<accession>A0AAW0E774</accession>
<feature type="region of interest" description="Disordered" evidence="1">
    <location>
        <begin position="199"/>
        <end position="230"/>
    </location>
</feature>
<evidence type="ECO:0000313" key="3">
    <source>
        <dbReference type="Proteomes" id="UP001362999"/>
    </source>
</evidence>
<feature type="compositionally biased region" description="Basic and acidic residues" evidence="1">
    <location>
        <begin position="200"/>
        <end position="216"/>
    </location>
</feature>
<gene>
    <name evidence="2" type="ORF">R3P38DRAFT_2758767</name>
</gene>
<dbReference type="AlphaFoldDB" id="A0AAW0E774"/>
<protein>
    <submittedName>
        <fullName evidence="2">Uncharacterized protein</fullName>
    </submittedName>
</protein>
<proteinExistence type="predicted"/>
<feature type="compositionally biased region" description="Polar residues" evidence="1">
    <location>
        <begin position="217"/>
        <end position="230"/>
    </location>
</feature>
<evidence type="ECO:0000256" key="1">
    <source>
        <dbReference type="SAM" id="MobiDB-lite"/>
    </source>
</evidence>
<evidence type="ECO:0000313" key="2">
    <source>
        <dbReference type="EMBL" id="KAK7059306.1"/>
    </source>
</evidence>
<feature type="compositionally biased region" description="Acidic residues" evidence="1">
    <location>
        <begin position="11"/>
        <end position="34"/>
    </location>
</feature>
<sequence>MFRQVLRSESSDDEATSSSEDENSDVTMEDDLQEEGGGNTDTKGKGKQKADVPKGKGKQKAEDSHFDTGFFDEDLAAGVEYDSDSGPHFERRAPGPAVWKVLVLRIAADWRARQRAKAGAGLYEAQKSVENSYFILREPEYERHARQSSIQHPFPATMMAPHKPHNLTSSALLDNELALSLPPAHSTCLEKATGRGLESQAKELVSKRSRTDHSANEKPSVSSGESQRQLRLQNAAKGRDRAQISFSGNAHKKIGVCHYFQELLLCSFYFEVANEGESSRDQN</sequence>
<feature type="compositionally biased region" description="Basic and acidic residues" evidence="1">
    <location>
        <begin position="42"/>
        <end position="66"/>
    </location>
</feature>